<sequence length="72" mass="8283">MPIRAYNREALSSHETKSSCEPCNGKLIRAIIRKLIRANLKKLRRAVNMETHESQITGSSREAYIQMLIRAK</sequence>
<dbReference type="Proteomes" id="UP000032142">
    <property type="component" value="Unassembled WGS sequence"/>
</dbReference>
<organism evidence="1 2">
    <name type="scientific">Gossypium arboreum</name>
    <name type="common">Tree cotton</name>
    <name type="synonym">Gossypium nanking</name>
    <dbReference type="NCBI Taxonomy" id="29729"/>
    <lineage>
        <taxon>Eukaryota</taxon>
        <taxon>Viridiplantae</taxon>
        <taxon>Streptophyta</taxon>
        <taxon>Embryophyta</taxon>
        <taxon>Tracheophyta</taxon>
        <taxon>Spermatophyta</taxon>
        <taxon>Magnoliopsida</taxon>
        <taxon>eudicotyledons</taxon>
        <taxon>Gunneridae</taxon>
        <taxon>Pentapetalae</taxon>
        <taxon>rosids</taxon>
        <taxon>malvids</taxon>
        <taxon>Malvales</taxon>
        <taxon>Malvaceae</taxon>
        <taxon>Malvoideae</taxon>
        <taxon>Gossypium</taxon>
    </lineage>
</organism>
<keyword evidence="2" id="KW-1185">Reference proteome</keyword>
<proteinExistence type="predicted"/>
<evidence type="ECO:0000313" key="1">
    <source>
        <dbReference type="EMBL" id="KHG27020.1"/>
    </source>
</evidence>
<protein>
    <submittedName>
        <fullName evidence="1">Uncharacterized protein</fullName>
    </submittedName>
</protein>
<gene>
    <name evidence="1" type="ORF">F383_09222</name>
</gene>
<dbReference type="AlphaFoldDB" id="A0A0B0PPT7"/>
<accession>A0A0B0PPT7</accession>
<reference evidence="2" key="1">
    <citation type="submission" date="2014-09" db="EMBL/GenBank/DDBJ databases">
        <authorList>
            <person name="Mudge J."/>
            <person name="Ramaraj T."/>
            <person name="Lindquist I.E."/>
            <person name="Bharti A.K."/>
            <person name="Sundararajan A."/>
            <person name="Cameron C.T."/>
            <person name="Woodward J.E."/>
            <person name="May G.D."/>
            <person name="Brubaker C."/>
            <person name="Broadhvest J."/>
            <person name="Wilkins T.A."/>
        </authorList>
    </citation>
    <scope>NUCLEOTIDE SEQUENCE</scope>
    <source>
        <strain evidence="2">cv. AKA8401</strain>
    </source>
</reference>
<dbReference type="EMBL" id="KN439549">
    <property type="protein sequence ID" value="KHG27020.1"/>
    <property type="molecule type" value="Genomic_DNA"/>
</dbReference>
<evidence type="ECO:0000313" key="2">
    <source>
        <dbReference type="Proteomes" id="UP000032142"/>
    </source>
</evidence>
<name>A0A0B0PPT7_GOSAR</name>